<keyword evidence="1" id="KW-0560">Oxidoreductase</keyword>
<feature type="domain" description="FAD dependent oxidoreductase" evidence="2">
    <location>
        <begin position="4"/>
        <end position="369"/>
    </location>
</feature>
<dbReference type="InterPro" id="IPR036188">
    <property type="entry name" value="FAD/NAD-bd_sf"/>
</dbReference>
<reference evidence="3 4" key="1">
    <citation type="submission" date="2020-04" db="EMBL/GenBank/DDBJ databases">
        <title>Metagenomic profiling of ammonia- and methane-oxidizing microorganisms in a Dutch drinking water treatment plant.</title>
        <authorList>
            <person name="Poghosyan L."/>
            <person name="Leucker S."/>
        </authorList>
    </citation>
    <scope>NUCLEOTIDE SEQUENCE [LARGE SCALE GENOMIC DNA]</scope>
    <source>
        <strain evidence="3">S-RSF-IL-03</strain>
    </source>
</reference>
<dbReference type="Proteomes" id="UP000580839">
    <property type="component" value="Unassembled WGS sequence"/>
</dbReference>
<accession>A0A849SJA9</accession>
<dbReference type="Gene3D" id="3.30.9.10">
    <property type="entry name" value="D-Amino Acid Oxidase, subunit A, domain 2"/>
    <property type="match status" value="1"/>
</dbReference>
<comment type="caution">
    <text evidence="3">The sequence shown here is derived from an EMBL/GenBank/DDBJ whole genome shotgun (WGS) entry which is preliminary data.</text>
</comment>
<dbReference type="SUPFAM" id="SSF51905">
    <property type="entry name" value="FAD/NAD(P)-binding domain"/>
    <property type="match status" value="1"/>
</dbReference>
<proteinExistence type="predicted"/>
<dbReference type="EMBL" id="JABFRW010000006">
    <property type="protein sequence ID" value="NOT32634.1"/>
    <property type="molecule type" value="Genomic_DNA"/>
</dbReference>
<evidence type="ECO:0000313" key="4">
    <source>
        <dbReference type="Proteomes" id="UP000580839"/>
    </source>
</evidence>
<dbReference type="PANTHER" id="PTHR13847">
    <property type="entry name" value="SARCOSINE DEHYDROGENASE-RELATED"/>
    <property type="match status" value="1"/>
</dbReference>
<dbReference type="AlphaFoldDB" id="A0A849SJA9"/>
<dbReference type="Pfam" id="PF01266">
    <property type="entry name" value="DAO"/>
    <property type="match status" value="1"/>
</dbReference>
<evidence type="ECO:0000313" key="3">
    <source>
        <dbReference type="EMBL" id="NOT32634.1"/>
    </source>
</evidence>
<gene>
    <name evidence="3" type="ORF">HOP12_00515</name>
</gene>
<evidence type="ECO:0000259" key="2">
    <source>
        <dbReference type="Pfam" id="PF01266"/>
    </source>
</evidence>
<protein>
    <submittedName>
        <fullName evidence="3">FAD-binding oxidoreductase</fullName>
    </submittedName>
</protein>
<dbReference type="Gene3D" id="3.50.50.60">
    <property type="entry name" value="FAD/NAD(P)-binding domain"/>
    <property type="match status" value="1"/>
</dbReference>
<organism evidence="3 4">
    <name type="scientific">Eiseniibacteriota bacterium</name>
    <dbReference type="NCBI Taxonomy" id="2212470"/>
    <lineage>
        <taxon>Bacteria</taxon>
        <taxon>Candidatus Eiseniibacteriota</taxon>
    </lineage>
</organism>
<sequence length="418" mass="45554">MSHDAIVIGGGIIGCSTAWHLARRGARVTVLEREARVGLGSTARSTAIVRQRYSHEAAMALALEGLREWERWSDRVPPGDQGKRASLRNCGVLFLLPAGEPSTPQLARSMRQVGIVAEQLDRDALAQRFPTLQFDADESVEGLYEPEGGYVDAPEQATRDVARAAAAAGANIVTGARVREVLTEWRDGGLSVRGVRTDANELLEAPTVINCAGPHSGWVNLVARSPLALQTAPLRQVVLHATATSQAERLAALPVIADLRHGYYLRPDPERLRIGAVWPEDETEWIAEADAHEPTAERAVLQRRLEAARKRVPWLEPDQIMGLVGLYDVTVQDWYPIVDRTDTRGYFVAIGTSGAWFKAAPVIGWLASEVVTANVSGRNTDAQPLELTLPNTGYRFPMSLFSRRRTPVPLAYGGGVLG</sequence>
<dbReference type="PANTHER" id="PTHR13847:SF287">
    <property type="entry name" value="FAD-DEPENDENT OXIDOREDUCTASE DOMAIN-CONTAINING PROTEIN 1"/>
    <property type="match status" value="1"/>
</dbReference>
<dbReference type="GO" id="GO:0005737">
    <property type="term" value="C:cytoplasm"/>
    <property type="evidence" value="ECO:0007669"/>
    <property type="project" value="TreeGrafter"/>
</dbReference>
<dbReference type="InterPro" id="IPR006076">
    <property type="entry name" value="FAD-dep_OxRdtase"/>
</dbReference>
<dbReference type="GO" id="GO:0032981">
    <property type="term" value="P:mitochondrial respiratory chain complex I assembly"/>
    <property type="evidence" value="ECO:0007669"/>
    <property type="project" value="TreeGrafter"/>
</dbReference>
<evidence type="ECO:0000256" key="1">
    <source>
        <dbReference type="ARBA" id="ARBA00023002"/>
    </source>
</evidence>
<dbReference type="GO" id="GO:0016491">
    <property type="term" value="F:oxidoreductase activity"/>
    <property type="evidence" value="ECO:0007669"/>
    <property type="project" value="UniProtKB-KW"/>
</dbReference>
<name>A0A849SJA9_UNCEI</name>